<proteinExistence type="predicted"/>
<sequence>MKKLLLIFMFGIFLISMVSATERTWGTVQQRDCIILTQTCDNCSFSNITSIQFPNKTSYAINEETIMTKSGTKYNYTYCGTDSLGQHIVTGHGDDDGIDTTWIADFEVTQTGDTLSTSESIIYSILFLGVLFFFLLCLYGGIVLPFSSERNEEGKIISVQKLKYFKLSLLFLSYLLFVWLTNLLFALANNFNILTSYANFFSMIFTILNSLSYVIFVVMFVAFMFLAWKDLQLKKLLQRGLNPD</sequence>
<evidence type="ECO:0008006" key="3">
    <source>
        <dbReference type="Google" id="ProtNLM"/>
    </source>
</evidence>
<organism evidence="2">
    <name type="scientific">marine sediment metagenome</name>
    <dbReference type="NCBI Taxonomy" id="412755"/>
    <lineage>
        <taxon>unclassified sequences</taxon>
        <taxon>metagenomes</taxon>
        <taxon>ecological metagenomes</taxon>
    </lineage>
</organism>
<comment type="caution">
    <text evidence="2">The sequence shown here is derived from an EMBL/GenBank/DDBJ whole genome shotgun (WGS) entry which is preliminary data.</text>
</comment>
<dbReference type="EMBL" id="LAZR01054574">
    <property type="protein sequence ID" value="KKK78255.1"/>
    <property type="molecule type" value="Genomic_DNA"/>
</dbReference>
<feature type="transmembrane region" description="Helical" evidence="1">
    <location>
        <begin position="167"/>
        <end position="188"/>
    </location>
</feature>
<feature type="transmembrane region" description="Helical" evidence="1">
    <location>
        <begin position="200"/>
        <end position="228"/>
    </location>
</feature>
<dbReference type="AlphaFoldDB" id="A0A0F8YWL8"/>
<keyword evidence="1" id="KW-0472">Membrane</keyword>
<reference evidence="2" key="1">
    <citation type="journal article" date="2015" name="Nature">
        <title>Complex archaea that bridge the gap between prokaryotes and eukaryotes.</title>
        <authorList>
            <person name="Spang A."/>
            <person name="Saw J.H."/>
            <person name="Jorgensen S.L."/>
            <person name="Zaremba-Niedzwiedzka K."/>
            <person name="Martijn J."/>
            <person name="Lind A.E."/>
            <person name="van Eijk R."/>
            <person name="Schleper C."/>
            <person name="Guy L."/>
            <person name="Ettema T.J."/>
        </authorList>
    </citation>
    <scope>NUCLEOTIDE SEQUENCE</scope>
</reference>
<protein>
    <recommendedName>
        <fullName evidence="3">Transmembrane protein</fullName>
    </recommendedName>
</protein>
<name>A0A0F8YWL8_9ZZZZ</name>
<evidence type="ECO:0000256" key="1">
    <source>
        <dbReference type="SAM" id="Phobius"/>
    </source>
</evidence>
<gene>
    <name evidence="2" type="ORF">LCGC14_2845400</name>
</gene>
<keyword evidence="1" id="KW-0812">Transmembrane</keyword>
<evidence type="ECO:0000313" key="2">
    <source>
        <dbReference type="EMBL" id="KKK78255.1"/>
    </source>
</evidence>
<keyword evidence="1" id="KW-1133">Transmembrane helix</keyword>
<feature type="transmembrane region" description="Helical" evidence="1">
    <location>
        <begin position="121"/>
        <end position="146"/>
    </location>
</feature>
<accession>A0A0F8YWL8</accession>